<gene>
    <name evidence="2" type="ORF">PUN28_015425</name>
</gene>
<comment type="caution">
    <text evidence="2">The sequence shown here is derived from an EMBL/GenBank/DDBJ whole genome shotgun (WGS) entry which is preliminary data.</text>
</comment>
<name>A0AAW2EVB0_9HYME</name>
<dbReference type="AlphaFoldDB" id="A0AAW2EVB0"/>
<evidence type="ECO:0000256" key="1">
    <source>
        <dbReference type="SAM" id="MobiDB-lite"/>
    </source>
</evidence>
<evidence type="ECO:0000313" key="2">
    <source>
        <dbReference type="EMBL" id="KAL0106880.1"/>
    </source>
</evidence>
<dbReference type="EMBL" id="JADYXP020000017">
    <property type="protein sequence ID" value="KAL0106880.1"/>
    <property type="molecule type" value="Genomic_DNA"/>
</dbReference>
<dbReference type="Proteomes" id="UP001430953">
    <property type="component" value="Unassembled WGS sequence"/>
</dbReference>
<feature type="compositionally biased region" description="Basic residues" evidence="1">
    <location>
        <begin position="13"/>
        <end position="30"/>
    </location>
</feature>
<reference evidence="2 3" key="1">
    <citation type="submission" date="2023-03" db="EMBL/GenBank/DDBJ databases">
        <title>High recombination rates correlate with genetic variation in Cardiocondyla obscurior ants.</title>
        <authorList>
            <person name="Errbii M."/>
        </authorList>
    </citation>
    <scope>NUCLEOTIDE SEQUENCE [LARGE SCALE GENOMIC DNA]</scope>
    <source>
        <strain evidence="2">Alpha-2009</strain>
        <tissue evidence="2">Whole body</tissue>
    </source>
</reference>
<evidence type="ECO:0000313" key="3">
    <source>
        <dbReference type="Proteomes" id="UP001430953"/>
    </source>
</evidence>
<proteinExistence type="predicted"/>
<organism evidence="2 3">
    <name type="scientific">Cardiocondyla obscurior</name>
    <dbReference type="NCBI Taxonomy" id="286306"/>
    <lineage>
        <taxon>Eukaryota</taxon>
        <taxon>Metazoa</taxon>
        <taxon>Ecdysozoa</taxon>
        <taxon>Arthropoda</taxon>
        <taxon>Hexapoda</taxon>
        <taxon>Insecta</taxon>
        <taxon>Pterygota</taxon>
        <taxon>Neoptera</taxon>
        <taxon>Endopterygota</taxon>
        <taxon>Hymenoptera</taxon>
        <taxon>Apocrita</taxon>
        <taxon>Aculeata</taxon>
        <taxon>Formicoidea</taxon>
        <taxon>Formicidae</taxon>
        <taxon>Myrmicinae</taxon>
        <taxon>Cardiocondyla</taxon>
    </lineage>
</organism>
<accession>A0AAW2EVB0</accession>
<keyword evidence="3" id="KW-1185">Reference proteome</keyword>
<sequence length="138" mass="16553">MSLRRNYNNSRRNSVRCKKTRRKERRKNNNKKLRFTDLLLNCRTHSAPNKNRIPAWTYFFFFELFLSNHFFFFYQQSDERKTSSNRGSEVSLTGNGIANIKLKNQAFWKSSVRKKKKKKKKKKKGTRLLNAAWNNVAV</sequence>
<feature type="region of interest" description="Disordered" evidence="1">
    <location>
        <begin position="1"/>
        <end position="30"/>
    </location>
</feature>
<feature type="compositionally biased region" description="Low complexity" evidence="1">
    <location>
        <begin position="1"/>
        <end position="12"/>
    </location>
</feature>
<protein>
    <submittedName>
        <fullName evidence="2">Uncharacterized protein</fullName>
    </submittedName>
</protein>